<dbReference type="SUPFAM" id="SSF53474">
    <property type="entry name" value="alpha/beta-Hydrolases"/>
    <property type="match status" value="1"/>
</dbReference>
<protein>
    <submittedName>
        <fullName evidence="6">Alpha/Beta hydrolase protein</fullName>
    </submittedName>
</protein>
<comment type="caution">
    <text evidence="6">The sequence shown here is derived from an EMBL/GenBank/DDBJ whole genome shotgun (WGS) entry which is preliminary data.</text>
</comment>
<proteinExistence type="inferred from homology"/>
<dbReference type="Pfam" id="PF00561">
    <property type="entry name" value="Abhydrolase_1"/>
    <property type="match status" value="1"/>
</dbReference>
<dbReference type="GO" id="GO:0016787">
    <property type="term" value="F:hydrolase activity"/>
    <property type="evidence" value="ECO:0007669"/>
    <property type="project" value="UniProtKB-KW"/>
</dbReference>
<dbReference type="Proteomes" id="UP001390339">
    <property type="component" value="Unassembled WGS sequence"/>
</dbReference>
<dbReference type="InterPro" id="IPR029058">
    <property type="entry name" value="AB_hydrolase_fold"/>
</dbReference>
<sequence length="579" mass="64531">MHKGIGIRVFALARMAPLVPALGSNGSAGLQWGECDDAGWRRCPFPDPRIDRRQFQCAQIDVPMDHFSESSDKKFTIPLIRKLGANASATGDRHILYNPGGPGLSGMDAIRCGGTDMHIKYMLEDFHLLGFDPRGVGDSKPTALCQASDTPRVKDPRHENWDLEFQAGEMYAAAENRAKACRDAMGEHGKYINTPQTAADINSILEAIEQRQMYFWGTNYGTVLGQTYAQMFPDRVARLVLDSVVDLEKWYNDFYFTEDTLLDLDRGFAGFVDECFQAGEACALHSVVKRQNFESASQLKACIDNYLERLDEEPIPVYLDSADYGLITRTDVVRSGIIPPVYYPKIWPQLAAKLAALLNGANPAAYAAFTKAPKLERHRDDAFSFVLYNDALHSGSEAPLQGMQSIRDYTLERTETSYLFSRYWAFLIYQAAAWKIPNTHDFRPQYHGPSSSPDRAFKTAEPILILSPTWDPGCPLVYAQRAEASFEGAVLVEQTSYGQGTASMDSRCTMAHVRRYFTEGVLPEPGTVCSIDVDYFPKPKNESFIATMPVIKDAGLLEDLEPLEPKGGMVRDNPGLVDE</sequence>
<evidence type="ECO:0000256" key="3">
    <source>
        <dbReference type="SAM" id="SignalP"/>
    </source>
</evidence>
<evidence type="ECO:0000259" key="5">
    <source>
        <dbReference type="Pfam" id="PF08386"/>
    </source>
</evidence>
<evidence type="ECO:0000256" key="2">
    <source>
        <dbReference type="ARBA" id="ARBA00022801"/>
    </source>
</evidence>
<dbReference type="Pfam" id="PF08386">
    <property type="entry name" value="Abhydrolase_4"/>
    <property type="match status" value="1"/>
</dbReference>
<feature type="chain" id="PRO_5046459816" evidence="3">
    <location>
        <begin position="22"/>
        <end position="579"/>
    </location>
</feature>
<organism evidence="6 7">
    <name type="scientific">Apiospora arundinis</name>
    <dbReference type="NCBI Taxonomy" id="335852"/>
    <lineage>
        <taxon>Eukaryota</taxon>
        <taxon>Fungi</taxon>
        <taxon>Dikarya</taxon>
        <taxon>Ascomycota</taxon>
        <taxon>Pezizomycotina</taxon>
        <taxon>Sordariomycetes</taxon>
        <taxon>Xylariomycetidae</taxon>
        <taxon>Amphisphaeriales</taxon>
        <taxon>Apiosporaceae</taxon>
        <taxon>Apiospora</taxon>
    </lineage>
</organism>
<dbReference type="EMBL" id="JAPCWZ010000007">
    <property type="protein sequence ID" value="KAK8855008.1"/>
    <property type="molecule type" value="Genomic_DNA"/>
</dbReference>
<feature type="domain" description="AB hydrolase-1" evidence="4">
    <location>
        <begin position="94"/>
        <end position="279"/>
    </location>
</feature>
<evidence type="ECO:0000256" key="1">
    <source>
        <dbReference type="ARBA" id="ARBA00010088"/>
    </source>
</evidence>
<keyword evidence="3" id="KW-0732">Signal</keyword>
<dbReference type="Gene3D" id="3.40.50.1820">
    <property type="entry name" value="alpha/beta hydrolase"/>
    <property type="match status" value="1"/>
</dbReference>
<evidence type="ECO:0000259" key="4">
    <source>
        <dbReference type="Pfam" id="PF00561"/>
    </source>
</evidence>
<dbReference type="PANTHER" id="PTHR43248:SF25">
    <property type="entry name" value="AB HYDROLASE-1 DOMAIN-CONTAINING PROTEIN-RELATED"/>
    <property type="match status" value="1"/>
</dbReference>
<feature type="signal peptide" evidence="3">
    <location>
        <begin position="1"/>
        <end position="21"/>
    </location>
</feature>
<dbReference type="PANTHER" id="PTHR43248">
    <property type="entry name" value="2-SUCCINYL-6-HYDROXY-2,4-CYCLOHEXADIENE-1-CARBOXYLATE SYNTHASE"/>
    <property type="match status" value="1"/>
</dbReference>
<comment type="similarity">
    <text evidence="1">Belongs to the peptidase S33 family.</text>
</comment>
<keyword evidence="2 6" id="KW-0378">Hydrolase</keyword>
<keyword evidence="7" id="KW-1185">Reference proteome</keyword>
<gene>
    <name evidence="6" type="ORF">PGQ11_010920</name>
</gene>
<reference evidence="6 7" key="1">
    <citation type="journal article" date="2024" name="IMA Fungus">
        <title>Apiospora arundinis, a panoply of carbohydrate-active enzymes and secondary metabolites.</title>
        <authorList>
            <person name="Sorensen T."/>
            <person name="Petersen C."/>
            <person name="Muurmann A.T."/>
            <person name="Christiansen J.V."/>
            <person name="Brundto M.L."/>
            <person name="Overgaard C.K."/>
            <person name="Boysen A.T."/>
            <person name="Wollenberg R.D."/>
            <person name="Larsen T.O."/>
            <person name="Sorensen J.L."/>
            <person name="Nielsen K.L."/>
            <person name="Sondergaard T.E."/>
        </authorList>
    </citation>
    <scope>NUCLEOTIDE SEQUENCE [LARGE SCALE GENOMIC DNA]</scope>
    <source>
        <strain evidence="6 7">AAU 773</strain>
    </source>
</reference>
<dbReference type="InterPro" id="IPR051601">
    <property type="entry name" value="Serine_prot/Carboxylest_S33"/>
</dbReference>
<dbReference type="InterPro" id="IPR013595">
    <property type="entry name" value="Pept_S33_TAP-like_C"/>
</dbReference>
<accession>A0ABR2HY03</accession>
<name>A0ABR2HY03_9PEZI</name>
<feature type="domain" description="Peptidase S33 tripeptidyl aminopeptidase-like C-terminal" evidence="5">
    <location>
        <begin position="451"/>
        <end position="529"/>
    </location>
</feature>
<evidence type="ECO:0000313" key="6">
    <source>
        <dbReference type="EMBL" id="KAK8855008.1"/>
    </source>
</evidence>
<dbReference type="InterPro" id="IPR000073">
    <property type="entry name" value="AB_hydrolase_1"/>
</dbReference>
<evidence type="ECO:0000313" key="7">
    <source>
        <dbReference type="Proteomes" id="UP001390339"/>
    </source>
</evidence>